<name>A0A179SH12_9HYPH</name>
<proteinExistence type="predicted"/>
<protein>
    <submittedName>
        <fullName evidence="1">Uncharacterized protein</fullName>
    </submittedName>
</protein>
<sequence length="140" mass="14266">MGDDRAGGIVPGRNRDCDGIRLGLHRGGGGSLRGRHGDDHVRRGGGLSLTGEASTLLRHGSLVLLEQLRIRAGGAVCLHGCFDPSGVLGADGREDPLAVRVGGAAGARVPVGGKFPLQRGPLLDADPLKYRGAVGAPLVL</sequence>
<accession>A0A179SH12</accession>
<dbReference type="Proteomes" id="UP000078316">
    <property type="component" value="Unassembled WGS sequence"/>
</dbReference>
<dbReference type="EMBL" id="LWHQ01000011">
    <property type="protein sequence ID" value="OAS26300.1"/>
    <property type="molecule type" value="Genomic_DNA"/>
</dbReference>
<evidence type="ECO:0000313" key="2">
    <source>
        <dbReference type="Proteomes" id="UP000078316"/>
    </source>
</evidence>
<dbReference type="AlphaFoldDB" id="A0A179SH12"/>
<comment type="caution">
    <text evidence="1">The sequence shown here is derived from an EMBL/GenBank/DDBJ whole genome shotgun (WGS) entry which is preliminary data.</text>
</comment>
<gene>
    <name evidence="1" type="ORF">A5481_06185</name>
</gene>
<reference evidence="1 2" key="1">
    <citation type="submission" date="2016-04" db="EMBL/GenBank/DDBJ databases">
        <authorList>
            <person name="Evans L.H."/>
            <person name="Alamgir A."/>
            <person name="Owens N."/>
            <person name="Weber N.D."/>
            <person name="Virtaneva K."/>
            <person name="Barbian K."/>
            <person name="Babar A."/>
            <person name="Rosenke K."/>
        </authorList>
    </citation>
    <scope>NUCLEOTIDE SEQUENCE [LARGE SCALE GENOMIC DNA]</scope>
    <source>
        <strain evidence="1 2">PMB02</strain>
    </source>
</reference>
<evidence type="ECO:0000313" key="1">
    <source>
        <dbReference type="EMBL" id="OAS26300.1"/>
    </source>
</evidence>
<organism evidence="1 2">
    <name type="scientific">Methylobacterium platani</name>
    <dbReference type="NCBI Taxonomy" id="427683"/>
    <lineage>
        <taxon>Bacteria</taxon>
        <taxon>Pseudomonadati</taxon>
        <taxon>Pseudomonadota</taxon>
        <taxon>Alphaproteobacteria</taxon>
        <taxon>Hyphomicrobiales</taxon>
        <taxon>Methylobacteriaceae</taxon>
        <taxon>Methylobacterium</taxon>
    </lineage>
</organism>